<dbReference type="RefSeq" id="WP_103095020.1">
    <property type="nucleotide sequence ID" value="NZ_LYMM01000022.1"/>
</dbReference>
<evidence type="ECO:0000256" key="1">
    <source>
        <dbReference type="ARBA" id="ARBA00004328"/>
    </source>
</evidence>
<evidence type="ECO:0000256" key="2">
    <source>
        <dbReference type="ARBA" id="ARBA00022612"/>
    </source>
</evidence>
<reference evidence="4 5" key="1">
    <citation type="submission" date="2016-05" db="EMBL/GenBank/DDBJ databases">
        <title>Complete genome sequence of Novosphingobium guangzhouense SA925(T).</title>
        <authorList>
            <person name="Sha S."/>
        </authorList>
    </citation>
    <scope>NUCLEOTIDE SEQUENCE [LARGE SCALE GENOMIC DNA]</scope>
    <source>
        <strain evidence="4 5">SA925</strain>
    </source>
</reference>
<dbReference type="Proteomes" id="UP000236327">
    <property type="component" value="Unassembled WGS sequence"/>
</dbReference>
<dbReference type="InterPro" id="IPR020991">
    <property type="entry name" value="Connector_podovirus"/>
</dbReference>
<comment type="subcellular location">
    <subcellularLocation>
        <location evidence="1">Virion</location>
    </subcellularLocation>
</comment>
<name>A0A2K2G453_9SPHN</name>
<keyword evidence="5" id="KW-1185">Reference proteome</keyword>
<dbReference type="OrthoDB" id="1666403at2"/>
<dbReference type="AlphaFoldDB" id="A0A2K2G453"/>
<keyword evidence="2" id="KW-1188">Viral release from host cell</keyword>
<evidence type="ECO:0000313" key="5">
    <source>
        <dbReference type="Proteomes" id="UP000236327"/>
    </source>
</evidence>
<keyword evidence="3" id="KW-0231">Viral genome packaging</keyword>
<dbReference type="Pfam" id="PF12236">
    <property type="entry name" value="Head-tail_con"/>
    <property type="match status" value="1"/>
</dbReference>
<gene>
    <name evidence="4" type="ORF">A8V01_14710</name>
</gene>
<sequence length="548" mass="61788">MNEQLQDGDLAKADIRNHDRLKSMRAPWEATWQEIDERFPNGAGGFKQQTPGQIRGARNYDTTHISANKRFAAAGVAITTPEEKQYIRVKFHDKDLMKSRMVQLWCARASQRMYEIRHAVHTGFNVAANEDWDQLGRYGTSPMFVDGKPGRGMSYQTLHLSEVYIDVGYGGRTDTVHRLYKKSARQLEEEFGLDALTPKMRDALRQPGKENTEFDILHVIEPNRSWDREKLDWRRMPIVSRYLAVDEKIYLRRAGFFTHPIPVSRHATSAGEIYGRSPAIDQMPTIQGVNAMRNTLLRALHKAVDPAIMFSNDAGITKLVTRPGGLNPGLWEDGRPMAGRMPGGENGIPLADNAIEQERAVIRIEFLEEFYKILTDPNSRMTTTEVLEVMAKQGVLVRPFASRYATEKQDPVSQRELDLCIRYGQLDPFPPEVLEAGAWPHMEYENPLASMARAERVTKGMRFVEAITPLAQLDGGAVLDYIDYDTMAPGMAEDIGVPPEWIRDQAAIAQLREQREEEKRAAIEAEMLKAASGATLDFAKAGQISEAA</sequence>
<protein>
    <recommendedName>
        <fullName evidence="6">Phage head-tail adapter protein</fullName>
    </recommendedName>
</protein>
<proteinExistence type="predicted"/>
<evidence type="ECO:0000256" key="3">
    <source>
        <dbReference type="ARBA" id="ARBA00023219"/>
    </source>
</evidence>
<comment type="caution">
    <text evidence="4">The sequence shown here is derived from an EMBL/GenBank/DDBJ whole genome shotgun (WGS) entry which is preliminary data.</text>
</comment>
<accession>A0A2K2G453</accession>
<organism evidence="4 5">
    <name type="scientific">Novosphingobium guangzhouense</name>
    <dbReference type="NCBI Taxonomy" id="1850347"/>
    <lineage>
        <taxon>Bacteria</taxon>
        <taxon>Pseudomonadati</taxon>
        <taxon>Pseudomonadota</taxon>
        <taxon>Alphaproteobacteria</taxon>
        <taxon>Sphingomonadales</taxon>
        <taxon>Sphingomonadaceae</taxon>
        <taxon>Novosphingobium</taxon>
    </lineage>
</organism>
<evidence type="ECO:0008006" key="6">
    <source>
        <dbReference type="Google" id="ProtNLM"/>
    </source>
</evidence>
<evidence type="ECO:0000313" key="4">
    <source>
        <dbReference type="EMBL" id="PNU05814.1"/>
    </source>
</evidence>
<dbReference type="EMBL" id="LYMM01000022">
    <property type="protein sequence ID" value="PNU05814.1"/>
    <property type="molecule type" value="Genomic_DNA"/>
</dbReference>